<dbReference type="Gene3D" id="1.20.1260.10">
    <property type="match status" value="1"/>
</dbReference>
<accession>A0ABT0G4Y6</accession>
<reference evidence="3 4" key="1">
    <citation type="submission" date="2022-04" db="EMBL/GenBank/DDBJ databases">
        <title>Genome draft of Actinomadura sp. ATCC 31491.</title>
        <authorList>
            <person name="Shi X."/>
            <person name="Du Y."/>
        </authorList>
    </citation>
    <scope>NUCLEOTIDE SEQUENCE [LARGE SCALE GENOMIC DNA]</scope>
    <source>
        <strain evidence="3 4">ATCC 31491</strain>
    </source>
</reference>
<organism evidence="3 4">
    <name type="scientific">Actinomadura luzonensis</name>
    <dbReference type="NCBI Taxonomy" id="2805427"/>
    <lineage>
        <taxon>Bacteria</taxon>
        <taxon>Bacillati</taxon>
        <taxon>Actinomycetota</taxon>
        <taxon>Actinomycetes</taxon>
        <taxon>Streptosporangiales</taxon>
        <taxon>Thermomonosporaceae</taxon>
        <taxon>Actinomadura</taxon>
    </lineage>
</organism>
<dbReference type="RefSeq" id="WP_242383422.1">
    <property type="nucleotide sequence ID" value="NZ_JAKRKC020000002.1"/>
</dbReference>
<protein>
    <submittedName>
        <fullName evidence="3">Ferritin-like domain-containing protein</fullName>
    </submittedName>
</protein>
<dbReference type="InterPro" id="IPR009078">
    <property type="entry name" value="Ferritin-like_SF"/>
</dbReference>
<dbReference type="Pfam" id="PF14530">
    <property type="entry name" value="DUF4439"/>
    <property type="match status" value="1"/>
</dbReference>
<dbReference type="CDD" id="cd00657">
    <property type="entry name" value="Ferritin_like"/>
    <property type="match status" value="1"/>
</dbReference>
<feature type="region of interest" description="Disordered" evidence="1">
    <location>
        <begin position="135"/>
        <end position="164"/>
    </location>
</feature>
<dbReference type="Proteomes" id="UP001317259">
    <property type="component" value="Unassembled WGS sequence"/>
</dbReference>
<comment type="caution">
    <text evidence="3">The sequence shown here is derived from an EMBL/GenBank/DDBJ whole genome shotgun (WGS) entry which is preliminary data.</text>
</comment>
<keyword evidence="4" id="KW-1185">Reference proteome</keyword>
<feature type="compositionally biased region" description="Low complexity" evidence="1">
    <location>
        <begin position="153"/>
        <end position="164"/>
    </location>
</feature>
<sequence>MSVVDRVARTGDDLDKLRKALAAEHAALFAYGLLGARTSGSLRERMSAAYDAHRARRDQVRALITSRGGKPVEAEASYALPFFPSDAGLAAKLAAYLEGGVTAAYLELAAAQDTELRRYAALAMQQAVTRAYSFRPSQPPAFPGMPPAPAPPTSATSTPAQGGG</sequence>
<dbReference type="InterPro" id="IPR012347">
    <property type="entry name" value="Ferritin-like"/>
</dbReference>
<gene>
    <name evidence="3" type="ORF">MF672_038465</name>
</gene>
<evidence type="ECO:0000256" key="1">
    <source>
        <dbReference type="SAM" id="MobiDB-lite"/>
    </source>
</evidence>
<feature type="domain" description="DUF4439" evidence="2">
    <location>
        <begin position="17"/>
        <end position="146"/>
    </location>
</feature>
<dbReference type="EMBL" id="JAKRKC020000002">
    <property type="protein sequence ID" value="MCK2219637.1"/>
    <property type="molecule type" value="Genomic_DNA"/>
</dbReference>
<dbReference type="SUPFAM" id="SSF47240">
    <property type="entry name" value="Ferritin-like"/>
    <property type="match status" value="1"/>
</dbReference>
<evidence type="ECO:0000313" key="4">
    <source>
        <dbReference type="Proteomes" id="UP001317259"/>
    </source>
</evidence>
<dbReference type="InterPro" id="IPR029447">
    <property type="entry name" value="DUF4439"/>
</dbReference>
<evidence type="ECO:0000259" key="2">
    <source>
        <dbReference type="Pfam" id="PF14530"/>
    </source>
</evidence>
<name>A0ABT0G4Y6_9ACTN</name>
<feature type="compositionally biased region" description="Pro residues" evidence="1">
    <location>
        <begin position="137"/>
        <end position="152"/>
    </location>
</feature>
<proteinExistence type="predicted"/>
<evidence type="ECO:0000313" key="3">
    <source>
        <dbReference type="EMBL" id="MCK2219637.1"/>
    </source>
</evidence>